<evidence type="ECO:0000256" key="3">
    <source>
        <dbReference type="ARBA" id="ARBA00022833"/>
    </source>
</evidence>
<evidence type="ECO:0000256" key="2">
    <source>
        <dbReference type="ARBA" id="ARBA00022771"/>
    </source>
</evidence>
<dbReference type="InterPro" id="IPR001878">
    <property type="entry name" value="Znf_CCHC"/>
</dbReference>
<evidence type="ECO:0000259" key="6">
    <source>
        <dbReference type="PROSITE" id="PS50158"/>
    </source>
</evidence>
<dbReference type="Proteomes" id="UP000694251">
    <property type="component" value="Chromosome 7"/>
</dbReference>
<keyword evidence="1" id="KW-0479">Metal-binding</keyword>
<dbReference type="AlphaFoldDB" id="A0A8T2BS22"/>
<dbReference type="PROSITE" id="PS50966">
    <property type="entry name" value="ZF_SWIM"/>
    <property type="match status" value="1"/>
</dbReference>
<feature type="compositionally biased region" description="Basic residues" evidence="5">
    <location>
        <begin position="467"/>
        <end position="476"/>
    </location>
</feature>
<feature type="region of interest" description="Disordered" evidence="5">
    <location>
        <begin position="512"/>
        <end position="554"/>
    </location>
</feature>
<keyword evidence="3" id="KW-0862">Zinc</keyword>
<keyword evidence="2 4" id="KW-0863">Zinc-finger</keyword>
<dbReference type="PANTHER" id="PTHR31973">
    <property type="entry name" value="POLYPROTEIN, PUTATIVE-RELATED"/>
    <property type="match status" value="1"/>
</dbReference>
<dbReference type="GO" id="GO:0008270">
    <property type="term" value="F:zinc ion binding"/>
    <property type="evidence" value="ECO:0007669"/>
    <property type="project" value="UniProtKB-KW"/>
</dbReference>
<proteinExistence type="predicted"/>
<dbReference type="GO" id="GO:0003676">
    <property type="term" value="F:nucleic acid binding"/>
    <property type="evidence" value="ECO:0007669"/>
    <property type="project" value="InterPro"/>
</dbReference>
<dbReference type="InterPro" id="IPR018289">
    <property type="entry name" value="MULE_transposase_dom"/>
</dbReference>
<accession>A0A8T2BS22</accession>
<gene>
    <name evidence="8" type="ORF">ISN44_As07g014070</name>
</gene>
<sequence>MIKTYNEAHSCLKTGYSKLLTQEVIAKLFVNDVRDDPTMMPKRIQKSIQDRWHLTATPDQCRKAKKRALEMIQKEHDEQYSRMKDYRLELLDSNDGSTVVLDTCEGSNGLDMFHRFYICFANIRMAWCTYCRPIFGLDGCFMKGTSEGQLLAAVGRDANNQMYPIAWAVVDREDEDNWRWFIEKLQRDLSLRDGDGFTVISDRQKGLLNAVSQLLPKVEHRMCARHIYANLRKNHPHRADMKSLFWKVAKSYNEAQYEKSLEKLKAYDMNVFNSVMQKNPKNCSLTFFKPTASCDDVSNNISESFNHAIDPARVMPLVEMLETIRRRAMIRIDLRRKKAMSHKGKYTLKAMEKLELEQKKTKNCKVIPCGVGEYEVKEKKSSFKVYMEKHSCTCRRWDMSGLPCRHALKVILDNKKLKKDDYISSCYLTSRWRNQYNAFIKGVRGMNFWKKSGEIELLPPKTDTTKGRKPIPKRIKERNESPQKKKKKTMDSKTNEIKVSREKRIIHCGSCGEAGHNTRSCKNVGVIPPKKSKGKTTKDGCEGPSQPTQSQVID</sequence>
<dbReference type="SMART" id="SM00575">
    <property type="entry name" value="ZnF_PMZ"/>
    <property type="match status" value="1"/>
</dbReference>
<organism evidence="8 9">
    <name type="scientific">Arabidopsis suecica</name>
    <name type="common">Swedish thale-cress</name>
    <name type="synonym">Cardaminopsis suecica</name>
    <dbReference type="NCBI Taxonomy" id="45249"/>
    <lineage>
        <taxon>Eukaryota</taxon>
        <taxon>Viridiplantae</taxon>
        <taxon>Streptophyta</taxon>
        <taxon>Embryophyta</taxon>
        <taxon>Tracheophyta</taxon>
        <taxon>Spermatophyta</taxon>
        <taxon>Magnoliopsida</taxon>
        <taxon>eudicotyledons</taxon>
        <taxon>Gunneridae</taxon>
        <taxon>Pentapetalae</taxon>
        <taxon>rosids</taxon>
        <taxon>malvids</taxon>
        <taxon>Brassicales</taxon>
        <taxon>Brassicaceae</taxon>
        <taxon>Camelineae</taxon>
        <taxon>Arabidopsis</taxon>
    </lineage>
</organism>
<dbReference type="Pfam" id="PF10551">
    <property type="entry name" value="MULE"/>
    <property type="match status" value="1"/>
</dbReference>
<name>A0A8T2BS22_ARASU</name>
<evidence type="ECO:0000256" key="5">
    <source>
        <dbReference type="SAM" id="MobiDB-lite"/>
    </source>
</evidence>
<feature type="domain" description="SWIM-type" evidence="7">
    <location>
        <begin position="383"/>
        <end position="415"/>
    </location>
</feature>
<evidence type="ECO:0000256" key="4">
    <source>
        <dbReference type="PROSITE-ProRule" id="PRU00047"/>
    </source>
</evidence>
<protein>
    <submittedName>
        <fullName evidence="8">Zinc finger PMZ-type</fullName>
    </submittedName>
</protein>
<feature type="compositionally biased region" description="Polar residues" evidence="5">
    <location>
        <begin position="545"/>
        <end position="554"/>
    </location>
</feature>
<feature type="region of interest" description="Disordered" evidence="5">
    <location>
        <begin position="459"/>
        <end position="499"/>
    </location>
</feature>
<keyword evidence="9" id="KW-1185">Reference proteome</keyword>
<dbReference type="PANTHER" id="PTHR31973:SF187">
    <property type="entry name" value="MUTATOR TRANSPOSASE MUDRA PROTEIN"/>
    <property type="match status" value="1"/>
</dbReference>
<dbReference type="InterPro" id="IPR007527">
    <property type="entry name" value="Znf_SWIM"/>
</dbReference>
<evidence type="ECO:0000313" key="8">
    <source>
        <dbReference type="EMBL" id="KAG7589090.1"/>
    </source>
</evidence>
<feature type="compositionally biased region" description="Basic and acidic residues" evidence="5">
    <location>
        <begin position="477"/>
        <end position="499"/>
    </location>
</feature>
<evidence type="ECO:0000256" key="1">
    <source>
        <dbReference type="ARBA" id="ARBA00022723"/>
    </source>
</evidence>
<dbReference type="EMBL" id="JAEFBJ010000007">
    <property type="protein sequence ID" value="KAG7589090.1"/>
    <property type="molecule type" value="Genomic_DNA"/>
</dbReference>
<dbReference type="InterPro" id="IPR006564">
    <property type="entry name" value="Znf_PMZ"/>
</dbReference>
<evidence type="ECO:0000313" key="9">
    <source>
        <dbReference type="Proteomes" id="UP000694251"/>
    </source>
</evidence>
<feature type="domain" description="CCHC-type" evidence="6">
    <location>
        <begin position="508"/>
        <end position="523"/>
    </location>
</feature>
<evidence type="ECO:0000259" key="7">
    <source>
        <dbReference type="PROSITE" id="PS50966"/>
    </source>
</evidence>
<reference evidence="8 9" key="1">
    <citation type="submission" date="2020-12" db="EMBL/GenBank/DDBJ databases">
        <title>Concerted genomic and epigenomic changes stabilize Arabidopsis allopolyploids.</title>
        <authorList>
            <person name="Chen Z."/>
        </authorList>
    </citation>
    <scope>NUCLEOTIDE SEQUENCE [LARGE SCALE GENOMIC DNA]</scope>
    <source>
        <strain evidence="8">As9502</strain>
        <tissue evidence="8">Leaf</tissue>
    </source>
</reference>
<dbReference type="PROSITE" id="PS50158">
    <property type="entry name" value="ZF_CCHC"/>
    <property type="match status" value="1"/>
</dbReference>
<dbReference type="Pfam" id="PF04434">
    <property type="entry name" value="SWIM"/>
    <property type="match status" value="1"/>
</dbReference>
<comment type="caution">
    <text evidence="8">The sequence shown here is derived from an EMBL/GenBank/DDBJ whole genome shotgun (WGS) entry which is preliminary data.</text>
</comment>
<dbReference type="OrthoDB" id="1090889at2759"/>